<dbReference type="HOGENOM" id="CLU_2747138_0_0_1"/>
<dbReference type="AlphaFoldDB" id="A0A0C3D7Y3"/>
<reference evidence="2" key="2">
    <citation type="submission" date="2015-01" db="EMBL/GenBank/DDBJ databases">
        <title>Evolutionary Origins and Diversification of the Mycorrhizal Mutualists.</title>
        <authorList>
            <consortium name="DOE Joint Genome Institute"/>
            <consortium name="Mycorrhizal Genomics Consortium"/>
            <person name="Kohler A."/>
            <person name="Kuo A."/>
            <person name="Nagy L.G."/>
            <person name="Floudas D."/>
            <person name="Copeland A."/>
            <person name="Barry K.W."/>
            <person name="Cichocki N."/>
            <person name="Veneault-Fourrey C."/>
            <person name="LaButti K."/>
            <person name="Lindquist E.A."/>
            <person name="Lipzen A."/>
            <person name="Lundell T."/>
            <person name="Morin E."/>
            <person name="Murat C."/>
            <person name="Riley R."/>
            <person name="Ohm R."/>
            <person name="Sun H."/>
            <person name="Tunlid A."/>
            <person name="Henrissat B."/>
            <person name="Grigoriev I.V."/>
            <person name="Hibbett D.S."/>
            <person name="Martin F."/>
        </authorList>
    </citation>
    <scope>NUCLEOTIDE SEQUENCE [LARGE SCALE GENOMIC DNA]</scope>
    <source>
        <strain evidence="2">Foug A</strain>
    </source>
</reference>
<evidence type="ECO:0000313" key="2">
    <source>
        <dbReference type="Proteomes" id="UP000053989"/>
    </source>
</evidence>
<proteinExistence type="predicted"/>
<keyword evidence="2" id="KW-1185">Reference proteome</keyword>
<gene>
    <name evidence="1" type="ORF">SCLCIDRAFT_131741</name>
</gene>
<dbReference type="Proteomes" id="UP000053989">
    <property type="component" value="Unassembled WGS sequence"/>
</dbReference>
<feature type="non-terminal residue" evidence="1">
    <location>
        <position position="1"/>
    </location>
</feature>
<dbReference type="InParanoid" id="A0A0C3D7Y3"/>
<reference evidence="1 2" key="1">
    <citation type="submission" date="2014-04" db="EMBL/GenBank/DDBJ databases">
        <authorList>
            <consortium name="DOE Joint Genome Institute"/>
            <person name="Kuo A."/>
            <person name="Kohler A."/>
            <person name="Nagy L.G."/>
            <person name="Floudas D."/>
            <person name="Copeland A."/>
            <person name="Barry K.W."/>
            <person name="Cichocki N."/>
            <person name="Veneault-Fourrey C."/>
            <person name="LaButti K."/>
            <person name="Lindquist E.A."/>
            <person name="Lipzen A."/>
            <person name="Lundell T."/>
            <person name="Morin E."/>
            <person name="Murat C."/>
            <person name="Sun H."/>
            <person name="Tunlid A."/>
            <person name="Henrissat B."/>
            <person name="Grigoriev I.V."/>
            <person name="Hibbett D.S."/>
            <person name="Martin F."/>
            <person name="Nordberg H.P."/>
            <person name="Cantor M.N."/>
            <person name="Hua S.X."/>
        </authorList>
    </citation>
    <scope>NUCLEOTIDE SEQUENCE [LARGE SCALE GENOMIC DNA]</scope>
    <source>
        <strain evidence="1 2">Foug A</strain>
    </source>
</reference>
<accession>A0A0C3D7Y3</accession>
<dbReference type="EMBL" id="KN822109">
    <property type="protein sequence ID" value="KIM56860.1"/>
    <property type="molecule type" value="Genomic_DNA"/>
</dbReference>
<organism evidence="1 2">
    <name type="scientific">Scleroderma citrinum Foug A</name>
    <dbReference type="NCBI Taxonomy" id="1036808"/>
    <lineage>
        <taxon>Eukaryota</taxon>
        <taxon>Fungi</taxon>
        <taxon>Dikarya</taxon>
        <taxon>Basidiomycota</taxon>
        <taxon>Agaricomycotina</taxon>
        <taxon>Agaricomycetes</taxon>
        <taxon>Agaricomycetidae</taxon>
        <taxon>Boletales</taxon>
        <taxon>Sclerodermatineae</taxon>
        <taxon>Sclerodermataceae</taxon>
        <taxon>Scleroderma</taxon>
    </lineage>
</organism>
<evidence type="ECO:0000313" key="1">
    <source>
        <dbReference type="EMBL" id="KIM56860.1"/>
    </source>
</evidence>
<protein>
    <submittedName>
        <fullName evidence="1">Uncharacterized protein</fullName>
    </submittedName>
</protein>
<sequence length="71" mass="8178">VNWFKGIEVFDFIVHAIGQTTSPGCMLAQEYREEDDLTVWHPIIPNNTFLATLISLVHLHLSNYYTIHIPP</sequence>
<name>A0A0C3D7Y3_9AGAM</name>